<dbReference type="GO" id="GO:0005886">
    <property type="term" value="C:plasma membrane"/>
    <property type="evidence" value="ECO:0007669"/>
    <property type="project" value="UniProtKB-SubCell"/>
</dbReference>
<evidence type="ECO:0000256" key="6">
    <source>
        <dbReference type="ARBA" id="ARBA00023136"/>
    </source>
</evidence>
<gene>
    <name evidence="12" type="ORF">DGYR_LOCUS6664</name>
</gene>
<dbReference type="PANTHER" id="PTHR24246">
    <property type="entry name" value="OLFACTORY RECEPTOR AND ADENOSINE RECEPTOR"/>
    <property type="match status" value="1"/>
</dbReference>
<feature type="transmembrane region" description="Helical" evidence="10">
    <location>
        <begin position="195"/>
        <end position="221"/>
    </location>
</feature>
<evidence type="ECO:0000256" key="5">
    <source>
        <dbReference type="ARBA" id="ARBA00023040"/>
    </source>
</evidence>
<feature type="transmembrane region" description="Helical" evidence="10">
    <location>
        <begin position="401"/>
        <end position="423"/>
    </location>
</feature>
<feature type="transmembrane region" description="Helical" evidence="10">
    <location>
        <begin position="368"/>
        <end position="389"/>
    </location>
</feature>
<dbReference type="AlphaFoldDB" id="A0A7I8VPP2"/>
<evidence type="ECO:0000256" key="1">
    <source>
        <dbReference type="ARBA" id="ARBA00004651"/>
    </source>
</evidence>
<evidence type="ECO:0000256" key="3">
    <source>
        <dbReference type="ARBA" id="ARBA00022692"/>
    </source>
</evidence>
<reference evidence="12 13" key="1">
    <citation type="submission" date="2020-08" db="EMBL/GenBank/DDBJ databases">
        <authorList>
            <person name="Hejnol A."/>
        </authorList>
    </citation>
    <scope>NUCLEOTIDE SEQUENCE [LARGE SCALE GENOMIC DNA]</scope>
</reference>
<dbReference type="InterPro" id="IPR000276">
    <property type="entry name" value="GPCR_Rhodpsn"/>
</dbReference>
<dbReference type="SMART" id="SM01381">
    <property type="entry name" value="7TM_GPCR_Srsx"/>
    <property type="match status" value="1"/>
</dbReference>
<dbReference type="PROSITE" id="PS50262">
    <property type="entry name" value="G_PROTEIN_RECEP_F1_2"/>
    <property type="match status" value="1"/>
</dbReference>
<evidence type="ECO:0000313" key="13">
    <source>
        <dbReference type="Proteomes" id="UP000549394"/>
    </source>
</evidence>
<feature type="domain" description="G-protein coupled receptors family 1 profile" evidence="11">
    <location>
        <begin position="36"/>
        <end position="423"/>
    </location>
</feature>
<feature type="transmembrane region" description="Helical" evidence="10">
    <location>
        <begin position="103"/>
        <end position="125"/>
    </location>
</feature>
<keyword evidence="4 10" id="KW-1133">Transmembrane helix</keyword>
<dbReference type="PRINTS" id="PR00237">
    <property type="entry name" value="GPCRRHODOPSN"/>
</dbReference>
<proteinExistence type="predicted"/>
<protein>
    <recommendedName>
        <fullName evidence="11">G-protein coupled receptors family 1 profile domain-containing protein</fullName>
    </recommendedName>
</protein>
<evidence type="ECO:0000256" key="2">
    <source>
        <dbReference type="ARBA" id="ARBA00022475"/>
    </source>
</evidence>
<name>A0A7I8VPP2_9ANNE</name>
<evidence type="ECO:0000256" key="8">
    <source>
        <dbReference type="ARBA" id="ARBA00023180"/>
    </source>
</evidence>
<dbReference type="CDD" id="cd00637">
    <property type="entry name" value="7tm_classA_rhodopsin-like"/>
    <property type="match status" value="1"/>
</dbReference>
<keyword evidence="6 10" id="KW-0472">Membrane</keyword>
<keyword evidence="7" id="KW-0675">Receptor</keyword>
<dbReference type="Proteomes" id="UP000549394">
    <property type="component" value="Unassembled WGS sequence"/>
</dbReference>
<dbReference type="SUPFAM" id="SSF81321">
    <property type="entry name" value="Family A G protein-coupled receptor-like"/>
    <property type="match status" value="1"/>
</dbReference>
<dbReference type="InterPro" id="IPR017452">
    <property type="entry name" value="GPCR_Rhodpsn_7TM"/>
</dbReference>
<keyword evidence="13" id="KW-1185">Reference proteome</keyword>
<dbReference type="Pfam" id="PF00001">
    <property type="entry name" value="7tm_1"/>
    <property type="match status" value="1"/>
</dbReference>
<evidence type="ECO:0000256" key="7">
    <source>
        <dbReference type="ARBA" id="ARBA00023170"/>
    </source>
</evidence>
<dbReference type="Gene3D" id="1.20.1070.10">
    <property type="entry name" value="Rhodopsin 7-helix transmembrane proteins"/>
    <property type="match status" value="1"/>
</dbReference>
<sequence>MASELLSNNNTSSAAKSFYLSMKTCTILIGTFGTVGNAAILAMVVQDKSLRKCRYAFVVALTIIDLILAIISTFLAVLRLAFQQNFHHPALQYILYKDNFLCAFFRLAPFAFLHLSIWTLFCVSLERLIAVRFPFKHVLIFTKRTVICLLLVIYIPSIILTLMSIFPINPGSSIPVDRRPKVFCSGIIAASHKRWIITVMIGLGLPTILVVSTSYWAVLIANNHSRKMEAKRQNLAYIQGKFRSANCGHRERRDMGKKEDNCEGYEKKHCTRIFRSMTFSISMIAIEDATFSLQKQRRSISFESLDTIDKEWSNDILTKLNGMNNAKSEKDTTSTISSRKQSLSLDRCSTSKLPKNSTKNWSPKAIKFLSMVLIFQVILRSPAVVTSGLRMLCVGCNRQNLAIADSFCGPVQLLTIMLNPFVFTLRNRPFRQAANNFFGQCCKR</sequence>
<dbReference type="PANTHER" id="PTHR24246:SF27">
    <property type="entry name" value="ADENOSINE RECEPTOR, ISOFORM A"/>
    <property type="match status" value="1"/>
</dbReference>
<organism evidence="12 13">
    <name type="scientific">Dimorphilus gyrociliatus</name>
    <dbReference type="NCBI Taxonomy" id="2664684"/>
    <lineage>
        <taxon>Eukaryota</taxon>
        <taxon>Metazoa</taxon>
        <taxon>Spiralia</taxon>
        <taxon>Lophotrochozoa</taxon>
        <taxon>Annelida</taxon>
        <taxon>Polychaeta</taxon>
        <taxon>Polychaeta incertae sedis</taxon>
        <taxon>Dinophilidae</taxon>
        <taxon>Dimorphilus</taxon>
    </lineage>
</organism>
<feature type="transmembrane region" description="Helical" evidence="10">
    <location>
        <begin position="20"/>
        <end position="45"/>
    </location>
</feature>
<comment type="caution">
    <text evidence="12">The sequence shown here is derived from an EMBL/GenBank/DDBJ whole genome shotgun (WGS) entry which is preliminary data.</text>
</comment>
<evidence type="ECO:0000256" key="4">
    <source>
        <dbReference type="ARBA" id="ARBA00022989"/>
    </source>
</evidence>
<keyword evidence="2" id="KW-1003">Cell membrane</keyword>
<dbReference type="GO" id="GO:0004930">
    <property type="term" value="F:G protein-coupled receptor activity"/>
    <property type="evidence" value="ECO:0007669"/>
    <property type="project" value="UniProtKB-KW"/>
</dbReference>
<keyword evidence="9" id="KW-0807">Transducer</keyword>
<feature type="transmembrane region" description="Helical" evidence="10">
    <location>
        <begin position="57"/>
        <end position="83"/>
    </location>
</feature>
<evidence type="ECO:0000259" key="11">
    <source>
        <dbReference type="PROSITE" id="PS50262"/>
    </source>
</evidence>
<feature type="transmembrane region" description="Helical" evidence="10">
    <location>
        <begin position="146"/>
        <end position="168"/>
    </location>
</feature>
<keyword evidence="3 10" id="KW-0812">Transmembrane</keyword>
<evidence type="ECO:0000256" key="9">
    <source>
        <dbReference type="ARBA" id="ARBA00023224"/>
    </source>
</evidence>
<keyword evidence="8" id="KW-0325">Glycoprotein</keyword>
<accession>A0A7I8VPP2</accession>
<evidence type="ECO:0000256" key="10">
    <source>
        <dbReference type="SAM" id="Phobius"/>
    </source>
</evidence>
<comment type="subcellular location">
    <subcellularLocation>
        <location evidence="1">Cell membrane</location>
        <topology evidence="1">Multi-pass membrane protein</topology>
    </subcellularLocation>
</comment>
<keyword evidence="5" id="KW-0297">G-protein coupled receptor</keyword>
<dbReference type="EMBL" id="CAJFCJ010000008">
    <property type="protein sequence ID" value="CAD5118262.1"/>
    <property type="molecule type" value="Genomic_DNA"/>
</dbReference>
<evidence type="ECO:0000313" key="12">
    <source>
        <dbReference type="EMBL" id="CAD5118262.1"/>
    </source>
</evidence>